<reference evidence="2" key="1">
    <citation type="submission" date="2014-09" db="EMBL/GenBank/DDBJ databases">
        <authorList>
            <person name="Magalhaes I.L.F."/>
            <person name="Oliveira U."/>
            <person name="Santos F.R."/>
            <person name="Vidigal T.H.D.A."/>
            <person name="Brescovit A.D."/>
            <person name="Santos A.J."/>
        </authorList>
    </citation>
    <scope>NUCLEOTIDE SEQUENCE</scope>
    <source>
        <tissue evidence="2">Shoot tissue taken approximately 20 cm above the soil surface</tissue>
    </source>
</reference>
<evidence type="ECO:0000313" key="2">
    <source>
        <dbReference type="EMBL" id="JAD49195.1"/>
    </source>
</evidence>
<sequence>MCMKSKRSHETKSIHKKSKPSRSSIPSEFRSKEVQCDIITLPHLLGSSPKAVEQRIENPGRLAKISWKLPSISLISTQRNQQLAAWELKRKDVLDWLLTVATKKMENPENKRNLETFVQKIKLLAY</sequence>
<dbReference type="EMBL" id="GBRH01248700">
    <property type="protein sequence ID" value="JAD49195.1"/>
    <property type="molecule type" value="Transcribed_RNA"/>
</dbReference>
<dbReference type="AlphaFoldDB" id="A0A0A9AJT9"/>
<reference evidence="2" key="2">
    <citation type="journal article" date="2015" name="Data Brief">
        <title>Shoot transcriptome of the giant reed, Arundo donax.</title>
        <authorList>
            <person name="Barrero R.A."/>
            <person name="Guerrero F.D."/>
            <person name="Moolhuijzen P."/>
            <person name="Goolsby J.A."/>
            <person name="Tidwell J."/>
            <person name="Bellgard S.E."/>
            <person name="Bellgard M.I."/>
        </authorList>
    </citation>
    <scope>NUCLEOTIDE SEQUENCE</scope>
    <source>
        <tissue evidence="2">Shoot tissue taken approximately 20 cm above the soil surface</tissue>
    </source>
</reference>
<evidence type="ECO:0000256" key="1">
    <source>
        <dbReference type="SAM" id="MobiDB-lite"/>
    </source>
</evidence>
<feature type="region of interest" description="Disordered" evidence="1">
    <location>
        <begin position="1"/>
        <end position="29"/>
    </location>
</feature>
<accession>A0A0A9AJT9</accession>
<name>A0A0A9AJT9_ARUDO</name>
<organism evidence="2">
    <name type="scientific">Arundo donax</name>
    <name type="common">Giant reed</name>
    <name type="synonym">Donax arundinaceus</name>
    <dbReference type="NCBI Taxonomy" id="35708"/>
    <lineage>
        <taxon>Eukaryota</taxon>
        <taxon>Viridiplantae</taxon>
        <taxon>Streptophyta</taxon>
        <taxon>Embryophyta</taxon>
        <taxon>Tracheophyta</taxon>
        <taxon>Spermatophyta</taxon>
        <taxon>Magnoliopsida</taxon>
        <taxon>Liliopsida</taxon>
        <taxon>Poales</taxon>
        <taxon>Poaceae</taxon>
        <taxon>PACMAD clade</taxon>
        <taxon>Arundinoideae</taxon>
        <taxon>Arundineae</taxon>
        <taxon>Arundo</taxon>
    </lineage>
</organism>
<proteinExistence type="predicted"/>
<protein>
    <submittedName>
        <fullName evidence="2">Uncharacterized protein</fullName>
    </submittedName>
</protein>